<dbReference type="OrthoDB" id="2686745at2759"/>
<proteinExistence type="predicted"/>
<comment type="caution">
    <text evidence="1">The sequence shown here is derived from an EMBL/GenBank/DDBJ whole genome shotgun (WGS) entry which is preliminary data.</text>
</comment>
<keyword evidence="2" id="KW-1185">Reference proteome</keyword>
<sequence>MHSPSVPVAPFYEPEGPPEALPLLTYHTEMFCPTTTSISISWQEEIVFFPCSLTRRTATPSRLFTTPSRAVTPILSRPPTPKVAKAVSFSAEQISQASIGSSLSSIASHESKIPKPDGEAGRPSCGGYNLEIALKWDAGRFKAFKECVHASIQKHCDTSKSKTSQTPAAIVAVQTENPMIMMAVGQLEILFRCS</sequence>
<dbReference type="AlphaFoldDB" id="A0A9P6ZSL3"/>
<dbReference type="Proteomes" id="UP000714275">
    <property type="component" value="Unassembled WGS sequence"/>
</dbReference>
<reference evidence="1" key="1">
    <citation type="journal article" date="2020" name="New Phytol.">
        <title>Comparative genomics reveals dynamic genome evolution in host specialist ectomycorrhizal fungi.</title>
        <authorList>
            <person name="Lofgren L.A."/>
            <person name="Nguyen N.H."/>
            <person name="Vilgalys R."/>
            <person name="Ruytinx J."/>
            <person name="Liao H.L."/>
            <person name="Branco S."/>
            <person name="Kuo A."/>
            <person name="LaButti K."/>
            <person name="Lipzen A."/>
            <person name="Andreopoulos W."/>
            <person name="Pangilinan J."/>
            <person name="Riley R."/>
            <person name="Hundley H."/>
            <person name="Na H."/>
            <person name="Barry K."/>
            <person name="Grigoriev I.V."/>
            <person name="Stajich J.E."/>
            <person name="Kennedy P.G."/>
        </authorList>
    </citation>
    <scope>NUCLEOTIDE SEQUENCE</scope>
    <source>
        <strain evidence="1">DOB743</strain>
    </source>
</reference>
<evidence type="ECO:0000313" key="2">
    <source>
        <dbReference type="Proteomes" id="UP000714275"/>
    </source>
</evidence>
<name>A0A9P6ZSL3_9AGAM</name>
<protein>
    <submittedName>
        <fullName evidence="1">Uncharacterized protein</fullName>
    </submittedName>
</protein>
<accession>A0A9P6ZSL3</accession>
<dbReference type="EMBL" id="JABBWD010000030">
    <property type="protein sequence ID" value="KAG1775990.1"/>
    <property type="molecule type" value="Genomic_DNA"/>
</dbReference>
<gene>
    <name evidence="1" type="ORF">EV702DRAFT_1198902</name>
</gene>
<organism evidence="1 2">
    <name type="scientific">Suillus placidus</name>
    <dbReference type="NCBI Taxonomy" id="48579"/>
    <lineage>
        <taxon>Eukaryota</taxon>
        <taxon>Fungi</taxon>
        <taxon>Dikarya</taxon>
        <taxon>Basidiomycota</taxon>
        <taxon>Agaricomycotina</taxon>
        <taxon>Agaricomycetes</taxon>
        <taxon>Agaricomycetidae</taxon>
        <taxon>Boletales</taxon>
        <taxon>Suillineae</taxon>
        <taxon>Suillaceae</taxon>
        <taxon>Suillus</taxon>
    </lineage>
</organism>
<evidence type="ECO:0000313" key="1">
    <source>
        <dbReference type="EMBL" id="KAG1775990.1"/>
    </source>
</evidence>